<feature type="domain" description="AMP-binding enzyme C-terminal" evidence="2">
    <location>
        <begin position="425"/>
        <end position="501"/>
    </location>
</feature>
<protein>
    <submittedName>
        <fullName evidence="3">AMP-binding protein</fullName>
    </submittedName>
</protein>
<dbReference type="Pfam" id="PF00501">
    <property type="entry name" value="AMP-binding"/>
    <property type="match status" value="1"/>
</dbReference>
<dbReference type="InterPro" id="IPR042099">
    <property type="entry name" value="ANL_N_sf"/>
</dbReference>
<dbReference type="RefSeq" id="WP_339968084.1">
    <property type="nucleotide sequence ID" value="NZ_JBBHJY010000007.1"/>
</dbReference>
<gene>
    <name evidence="3" type="ORF">WG900_14660</name>
</gene>
<dbReference type="Proteomes" id="UP001379235">
    <property type="component" value="Unassembled WGS sequence"/>
</dbReference>
<evidence type="ECO:0000313" key="3">
    <source>
        <dbReference type="EMBL" id="MEJ6011162.1"/>
    </source>
</evidence>
<proteinExistence type="predicted"/>
<sequence>MTGQQLSYVSAVRAAVADRLAAPASVFEGCVRTWGDTLDRAARIAGGLLALGVEEGDRVGILSANSDDYLALYLAVPWAGAVLVPLNCRWSEAENRFAIEDCRPRAIFVSDDFADANAAMLAEEKVEALISLGSPRGGWHTLAELLAREPIDAAFRGGDDLFAIFYTGGTTGRSKGVMLSHDGFVANCQSMRELGLFPQGCRGLVVPPLFHLAAAAVLTMTMLAGGTAVIGKGFEPAATLDLINQAGVTDALLIPTMIQMMLDAPGFDAAKLKQVKSILYGASPMQEATLDRIMAAAPHVDFVQLYGMTEVSCSATMLGADYHKGEHRAAGRHRGAGKPISIAEIGIADDAGNLLPTGEVGEILIRGRGVMLGYWNQPELTAEALRGGWMYTGDGGRLDDHGILYVVDRIKDMIVSGGENVFSAEVESVLALHPAVAQVAVIGVPDARWGERVHAVILPRAGAALSENEVVAHCRERIADYKCPRSVEFRNEPLPLSAAGKVLKAELRKTYWEGQSRNVA</sequence>
<dbReference type="EMBL" id="JBBHJY010000007">
    <property type="protein sequence ID" value="MEJ6011162.1"/>
    <property type="molecule type" value="Genomic_DNA"/>
</dbReference>
<dbReference type="PROSITE" id="PS00455">
    <property type="entry name" value="AMP_BINDING"/>
    <property type="match status" value="1"/>
</dbReference>
<dbReference type="InterPro" id="IPR050237">
    <property type="entry name" value="ATP-dep_AMP-bd_enzyme"/>
</dbReference>
<dbReference type="Pfam" id="PF13193">
    <property type="entry name" value="AMP-binding_C"/>
    <property type="match status" value="1"/>
</dbReference>
<dbReference type="InterPro" id="IPR025110">
    <property type="entry name" value="AMP-bd_C"/>
</dbReference>
<dbReference type="InterPro" id="IPR020845">
    <property type="entry name" value="AMP-binding_CS"/>
</dbReference>
<dbReference type="InterPro" id="IPR000873">
    <property type="entry name" value="AMP-dep_synth/lig_dom"/>
</dbReference>
<dbReference type="InterPro" id="IPR045851">
    <property type="entry name" value="AMP-bd_C_sf"/>
</dbReference>
<dbReference type="SUPFAM" id="SSF56801">
    <property type="entry name" value="Acetyl-CoA synthetase-like"/>
    <property type="match status" value="1"/>
</dbReference>
<dbReference type="Gene3D" id="3.30.300.30">
    <property type="match status" value="1"/>
</dbReference>
<keyword evidence="4" id="KW-1185">Reference proteome</keyword>
<comment type="caution">
    <text evidence="3">The sequence shown here is derived from an EMBL/GenBank/DDBJ whole genome shotgun (WGS) entry which is preliminary data.</text>
</comment>
<name>A0ABU8SB10_9SPHN</name>
<organism evidence="3 4">
    <name type="scientific">Novosphingobium aquae</name>
    <dbReference type="NCBI Taxonomy" id="3133435"/>
    <lineage>
        <taxon>Bacteria</taxon>
        <taxon>Pseudomonadati</taxon>
        <taxon>Pseudomonadota</taxon>
        <taxon>Alphaproteobacteria</taxon>
        <taxon>Sphingomonadales</taxon>
        <taxon>Sphingomonadaceae</taxon>
        <taxon>Novosphingobium</taxon>
    </lineage>
</organism>
<feature type="domain" description="AMP-dependent synthetase/ligase" evidence="1">
    <location>
        <begin position="16"/>
        <end position="375"/>
    </location>
</feature>
<evidence type="ECO:0000259" key="1">
    <source>
        <dbReference type="Pfam" id="PF00501"/>
    </source>
</evidence>
<dbReference type="Gene3D" id="3.40.50.12780">
    <property type="entry name" value="N-terminal domain of ligase-like"/>
    <property type="match status" value="1"/>
</dbReference>
<evidence type="ECO:0000313" key="4">
    <source>
        <dbReference type="Proteomes" id="UP001379235"/>
    </source>
</evidence>
<dbReference type="PANTHER" id="PTHR43767:SF1">
    <property type="entry name" value="NONRIBOSOMAL PEPTIDE SYNTHASE PES1 (EUROFUNG)-RELATED"/>
    <property type="match status" value="1"/>
</dbReference>
<evidence type="ECO:0000259" key="2">
    <source>
        <dbReference type="Pfam" id="PF13193"/>
    </source>
</evidence>
<accession>A0ABU8SB10</accession>
<dbReference type="PANTHER" id="PTHR43767">
    <property type="entry name" value="LONG-CHAIN-FATTY-ACID--COA LIGASE"/>
    <property type="match status" value="1"/>
</dbReference>
<reference evidence="3 4" key="1">
    <citation type="submission" date="2024-03" db="EMBL/GenBank/DDBJ databases">
        <authorList>
            <person name="Jo J.-H."/>
        </authorList>
    </citation>
    <scope>NUCLEOTIDE SEQUENCE [LARGE SCALE GENOMIC DNA]</scope>
    <source>
        <strain evidence="3 4">AS3R-12</strain>
    </source>
</reference>